<evidence type="ECO:0000313" key="1">
    <source>
        <dbReference type="EMBL" id="QOI90646.1"/>
    </source>
</evidence>
<name>A0A7M3UPF7_POV01</name>
<protein>
    <submittedName>
        <fullName evidence="1">Uncharacterized protein</fullName>
    </submittedName>
</protein>
<proteinExistence type="predicted"/>
<dbReference type="EMBL" id="MT663543">
    <property type="protein sequence ID" value="QOI90646.1"/>
    <property type="molecule type" value="Genomic_DNA"/>
</dbReference>
<accession>A0A7M3UPF7</accession>
<sequence length="96" mass="11431">MFVIFFDKIGYEKLNQYSETFPICKFCNLHYTFLCCIRRVMVVQIVSYVYCFSVKILYFVEDSLYGGVLGSLLIENLWIVRKLFQKKMTLTIKNPD</sequence>
<organismHost>
    <name type="scientific">Pyramimonas plurioculata</name>
    <dbReference type="NCBI Taxonomy" id="36893"/>
</organismHost>
<gene>
    <name evidence="1" type="ORF">HWQ62_00515</name>
</gene>
<organism evidence="1">
    <name type="scientific">Pyramimonas orientalis virus</name>
    <name type="common">PoV01</name>
    <dbReference type="NCBI Taxonomy" id="455367"/>
    <lineage>
        <taxon>Viruses</taxon>
        <taxon>Varidnaviria</taxon>
        <taxon>Bamfordvirae</taxon>
        <taxon>Nucleocytoviricota</taxon>
        <taxon>Megaviricetes</taxon>
        <taxon>Imitervirales</taxon>
        <taxon>Allomimiviridae</taxon>
        <taxon>Heliosvirus</taxon>
        <taxon>Heliosvirus raunefjordenense</taxon>
    </lineage>
</organism>
<reference evidence="1" key="1">
    <citation type="submission" date="2020-06" db="EMBL/GenBank/DDBJ databases">
        <title>Lateral gene transfer of anion-conducting channel rhodopsins between green algae and giant viruses.</title>
        <authorList>
            <person name="Rozenberg A."/>
            <person name="Oppermann J."/>
            <person name="Wietek J."/>
            <person name="Fernandez Lahore R.G."/>
            <person name="Sandaa R.-A."/>
            <person name="Bratbak G."/>
            <person name="Hegemann P."/>
            <person name="Beja O."/>
        </authorList>
    </citation>
    <scope>NUCLEOTIDE SEQUENCE</scope>
    <source>
        <strain evidence="1">01B</strain>
    </source>
</reference>